<organism evidence="2 3">
    <name type="scientific">Roridomyces roridus</name>
    <dbReference type="NCBI Taxonomy" id="1738132"/>
    <lineage>
        <taxon>Eukaryota</taxon>
        <taxon>Fungi</taxon>
        <taxon>Dikarya</taxon>
        <taxon>Basidiomycota</taxon>
        <taxon>Agaricomycotina</taxon>
        <taxon>Agaricomycetes</taxon>
        <taxon>Agaricomycetidae</taxon>
        <taxon>Agaricales</taxon>
        <taxon>Marasmiineae</taxon>
        <taxon>Mycenaceae</taxon>
        <taxon>Roridomyces</taxon>
    </lineage>
</organism>
<evidence type="ECO:0000313" key="3">
    <source>
        <dbReference type="Proteomes" id="UP001221142"/>
    </source>
</evidence>
<accession>A0AAD7FZ11</accession>
<keyword evidence="3" id="KW-1185">Reference proteome</keyword>
<evidence type="ECO:0000313" key="2">
    <source>
        <dbReference type="EMBL" id="KAJ7650906.1"/>
    </source>
</evidence>
<dbReference type="EMBL" id="JARKIF010000001">
    <property type="protein sequence ID" value="KAJ7650906.1"/>
    <property type="molecule type" value="Genomic_DNA"/>
</dbReference>
<dbReference type="InterPro" id="IPR001810">
    <property type="entry name" value="F-box_dom"/>
</dbReference>
<sequence length="426" mass="48026">MDRLPNELLEQICVHLTKDDLLRALRLFSRLRQVATPFYLSFYGISHSDVQKGTVTLNVPLWDPFIAILVAAYACPIQKLVSVPKPIPHIIIYNRFDWEFKTAKRETLVADTVARLPQLTTDTLLFMEDRSTRISRPRRKYGGLLGRVWRGAVRQERAIKEGLVFGDWLRIQALPGKYTLVTLVDQSASLVIKPIPELPKDVYSSFISAIDYGPLLFRLSVEEQTRIPHAQFMELLRRHPDLRRLSCKPGSIQRSSFVAGLPYTAESGIRELSAPAAYIPYLLPAAPRVNEIYVPFPQSRTFDTTGYVSALNAIAALPSYNPGIQLVLSFNLEATALPWEVRNSNESSAHAAPEKHLTSVTSLVLSSSGRLRYGQYTLRALPRWITLFPRLHRASFAHNAVDLPETLTKAERRQLIDAVQAACRDG</sequence>
<name>A0AAD7FZ11_9AGAR</name>
<dbReference type="AlphaFoldDB" id="A0AAD7FZ11"/>
<feature type="domain" description="F-box" evidence="1">
    <location>
        <begin position="1"/>
        <end position="45"/>
    </location>
</feature>
<dbReference type="PROSITE" id="PS50181">
    <property type="entry name" value="FBOX"/>
    <property type="match status" value="1"/>
</dbReference>
<evidence type="ECO:0000259" key="1">
    <source>
        <dbReference type="PROSITE" id="PS50181"/>
    </source>
</evidence>
<comment type="caution">
    <text evidence="2">The sequence shown here is derived from an EMBL/GenBank/DDBJ whole genome shotgun (WGS) entry which is preliminary data.</text>
</comment>
<dbReference type="Proteomes" id="UP001221142">
    <property type="component" value="Unassembled WGS sequence"/>
</dbReference>
<gene>
    <name evidence="2" type="ORF">FB45DRAFT_1078144</name>
</gene>
<protein>
    <recommendedName>
        <fullName evidence="1">F-box domain-containing protein</fullName>
    </recommendedName>
</protein>
<reference evidence="2" key="1">
    <citation type="submission" date="2023-03" db="EMBL/GenBank/DDBJ databases">
        <title>Massive genome expansion in bonnet fungi (Mycena s.s.) driven by repeated elements and novel gene families across ecological guilds.</title>
        <authorList>
            <consortium name="Lawrence Berkeley National Laboratory"/>
            <person name="Harder C.B."/>
            <person name="Miyauchi S."/>
            <person name="Viragh M."/>
            <person name="Kuo A."/>
            <person name="Thoen E."/>
            <person name="Andreopoulos B."/>
            <person name="Lu D."/>
            <person name="Skrede I."/>
            <person name="Drula E."/>
            <person name="Henrissat B."/>
            <person name="Morin E."/>
            <person name="Kohler A."/>
            <person name="Barry K."/>
            <person name="LaButti K."/>
            <person name="Morin E."/>
            <person name="Salamov A."/>
            <person name="Lipzen A."/>
            <person name="Mereny Z."/>
            <person name="Hegedus B."/>
            <person name="Baldrian P."/>
            <person name="Stursova M."/>
            <person name="Weitz H."/>
            <person name="Taylor A."/>
            <person name="Grigoriev I.V."/>
            <person name="Nagy L.G."/>
            <person name="Martin F."/>
            <person name="Kauserud H."/>
        </authorList>
    </citation>
    <scope>NUCLEOTIDE SEQUENCE</scope>
    <source>
        <strain evidence="2">9284</strain>
    </source>
</reference>
<proteinExistence type="predicted"/>